<keyword evidence="3" id="KW-0547">Nucleotide-binding</keyword>
<dbReference type="KEGG" id="rmar:GBA65_01695"/>
<evidence type="ECO:0000256" key="2">
    <source>
        <dbReference type="ARBA" id="ARBA00022679"/>
    </source>
</evidence>
<evidence type="ECO:0000256" key="1">
    <source>
        <dbReference type="ARBA" id="ARBA00010688"/>
    </source>
</evidence>
<evidence type="ECO:0000313" key="7">
    <source>
        <dbReference type="EMBL" id="QIN80610.1"/>
    </source>
</evidence>
<dbReference type="Gene3D" id="3.40.1190.20">
    <property type="match status" value="1"/>
</dbReference>
<dbReference type="SUPFAM" id="SSF53613">
    <property type="entry name" value="Ribokinase-like"/>
    <property type="match status" value="1"/>
</dbReference>
<dbReference type="Pfam" id="PF00294">
    <property type="entry name" value="PfkB"/>
    <property type="match status" value="1"/>
</dbReference>
<evidence type="ECO:0000259" key="6">
    <source>
        <dbReference type="Pfam" id="PF00294"/>
    </source>
</evidence>
<keyword evidence="4 7" id="KW-0418">Kinase</keyword>
<dbReference type="InterPro" id="IPR050306">
    <property type="entry name" value="PfkB_Carbo_kinase"/>
</dbReference>
<comment type="similarity">
    <text evidence="1">Belongs to the carbohydrate kinase PfkB family.</text>
</comment>
<sequence length="311" mass="32987">MTTLGEALVVMDPVSRGHLRHVGGFEKNLGGAELNVAVGLSRLGHRVGWAGRLGDDEFGKEILTFARGEGVDVSGAAMDTEAPTGLYFKEWRALGQLRVYYYRAGSAASRMRFEDLDLEHLLSGEILHLTGITPALSEGCHDLVERLLSAANERGVAVSFDVNVRWKLFEGRDPRMVLGPLAARADLVFLSDEEAELLFGGSDPASIQEAMPGTRAGTVVVHGAAGAFAVEEGGVFEKASYPVEVVDTVGAGDAFVAGFLSGRLRGWNAEECLDMANACGACAVTVPGDLKGLPTTEEALALMRGRPGVER</sequence>
<evidence type="ECO:0000256" key="4">
    <source>
        <dbReference type="ARBA" id="ARBA00022777"/>
    </source>
</evidence>
<dbReference type="GO" id="GO:0005524">
    <property type="term" value="F:ATP binding"/>
    <property type="evidence" value="ECO:0007669"/>
    <property type="project" value="UniProtKB-KW"/>
</dbReference>
<accession>A0A6G8Q2F7</accession>
<evidence type="ECO:0000256" key="5">
    <source>
        <dbReference type="ARBA" id="ARBA00022840"/>
    </source>
</evidence>
<reference evidence="7 8" key="1">
    <citation type="submission" date="2019-10" db="EMBL/GenBank/DDBJ databases">
        <title>Rubrobacter sp nov SCSIO 52915 isolated from a deep-sea sediment in the South China Sea.</title>
        <authorList>
            <person name="Chen R.W."/>
        </authorList>
    </citation>
    <scope>NUCLEOTIDE SEQUENCE [LARGE SCALE GENOMIC DNA]</scope>
    <source>
        <strain evidence="7 8">SCSIO 52915</strain>
    </source>
</reference>
<proteinExistence type="inferred from homology"/>
<gene>
    <name evidence="7" type="ORF">GBA65_01695</name>
</gene>
<evidence type="ECO:0000256" key="3">
    <source>
        <dbReference type="ARBA" id="ARBA00022741"/>
    </source>
</evidence>
<dbReference type="CDD" id="cd01166">
    <property type="entry name" value="KdgK"/>
    <property type="match status" value="1"/>
</dbReference>
<keyword evidence="8" id="KW-1185">Reference proteome</keyword>
<dbReference type="EMBL" id="CP045121">
    <property type="protein sequence ID" value="QIN80610.1"/>
    <property type="molecule type" value="Genomic_DNA"/>
</dbReference>
<keyword evidence="5" id="KW-0067">ATP-binding</keyword>
<organism evidence="7 8">
    <name type="scientific">Rubrobacter marinus</name>
    <dbReference type="NCBI Taxonomy" id="2653852"/>
    <lineage>
        <taxon>Bacteria</taxon>
        <taxon>Bacillati</taxon>
        <taxon>Actinomycetota</taxon>
        <taxon>Rubrobacteria</taxon>
        <taxon>Rubrobacterales</taxon>
        <taxon>Rubrobacteraceae</taxon>
        <taxon>Rubrobacter</taxon>
    </lineage>
</organism>
<keyword evidence="2" id="KW-0808">Transferase</keyword>
<dbReference type="Proteomes" id="UP000502706">
    <property type="component" value="Chromosome"/>
</dbReference>
<protein>
    <submittedName>
        <fullName evidence="7">Sugar kinase</fullName>
    </submittedName>
</protein>
<dbReference type="InterPro" id="IPR029056">
    <property type="entry name" value="Ribokinase-like"/>
</dbReference>
<dbReference type="AlphaFoldDB" id="A0A6G8Q2F7"/>
<feature type="domain" description="Carbohydrate kinase PfkB" evidence="6">
    <location>
        <begin position="4"/>
        <end position="295"/>
    </location>
</feature>
<dbReference type="GO" id="GO:0016301">
    <property type="term" value="F:kinase activity"/>
    <property type="evidence" value="ECO:0007669"/>
    <property type="project" value="UniProtKB-KW"/>
</dbReference>
<name>A0A6G8Q2F7_9ACTN</name>
<dbReference type="InterPro" id="IPR002173">
    <property type="entry name" value="Carboh/pur_kinase_PfkB_CS"/>
</dbReference>
<dbReference type="InterPro" id="IPR011611">
    <property type="entry name" value="PfkB_dom"/>
</dbReference>
<dbReference type="PANTHER" id="PTHR43085:SF1">
    <property type="entry name" value="PSEUDOURIDINE KINASE-RELATED"/>
    <property type="match status" value="1"/>
</dbReference>
<evidence type="ECO:0000313" key="8">
    <source>
        <dbReference type="Proteomes" id="UP000502706"/>
    </source>
</evidence>
<dbReference type="PANTHER" id="PTHR43085">
    <property type="entry name" value="HEXOKINASE FAMILY MEMBER"/>
    <property type="match status" value="1"/>
</dbReference>
<dbReference type="PROSITE" id="PS00584">
    <property type="entry name" value="PFKB_KINASES_2"/>
    <property type="match status" value="1"/>
</dbReference>